<reference evidence="2 3" key="1">
    <citation type="submission" date="2017-04" db="EMBL/GenBank/DDBJ databases">
        <title>Unexpected and diverse lifestyles within the genus Limnohabitans.</title>
        <authorList>
            <person name="Kasalicky V."/>
            <person name="Mehrshad M."/>
            <person name="Andrei S.-A."/>
            <person name="Salcher M."/>
            <person name="Kratochvilova H."/>
            <person name="Simek K."/>
            <person name="Ghai R."/>
        </authorList>
    </citation>
    <scope>NUCLEOTIDE SEQUENCE [LARGE SCALE GENOMIC DNA]</scope>
    <source>
        <strain evidence="2 3">II-B4</strain>
    </source>
</reference>
<proteinExistence type="inferred from homology"/>
<sequence>MIVLFANGLHREYAHTNADCSFLERIIMLNRRHCLTYIGTSAVAGLSPSLAFAQGKPLKILVGYPAGGAVDVVARQVGEELRAAGYNTVIENRTGAAGQLATEAMLAASADGSTIVMMPGGNATIFPHVYPKLRYSMSDLAPLAGVCSFQFALGVGPGTPAKTLKEFVDWAKANPGKASYGTPGAGTAMHFMGVMFGRKAGIDFQHVPYRGGAAAMTDVLGGTIPSLSTTLPNLVTHHKTGKLRILGFSGDKALPGLSGVLTFKEQGYPELQLNEVFAFFASSKTPKAIQLELEAAIVAAARSPRLVAAIEKLEFDSDVRSSADLARHLKDDFERWGPVIKATGYTADN</sequence>
<evidence type="ECO:0000313" key="2">
    <source>
        <dbReference type="EMBL" id="PUE55575.1"/>
    </source>
</evidence>
<comment type="similarity">
    <text evidence="1">Belongs to the UPF0065 (bug) family.</text>
</comment>
<organism evidence="2 3">
    <name type="scientific">Limnohabitans parvus II-B4</name>
    <dbReference type="NCBI Taxonomy" id="1293052"/>
    <lineage>
        <taxon>Bacteria</taxon>
        <taxon>Pseudomonadati</taxon>
        <taxon>Pseudomonadota</taxon>
        <taxon>Betaproteobacteria</taxon>
        <taxon>Burkholderiales</taxon>
        <taxon>Comamonadaceae</taxon>
        <taxon>Limnohabitans</taxon>
    </lineage>
</organism>
<keyword evidence="3" id="KW-1185">Reference proteome</keyword>
<dbReference type="Pfam" id="PF03401">
    <property type="entry name" value="TctC"/>
    <property type="match status" value="1"/>
</dbReference>
<dbReference type="Gene3D" id="3.40.190.10">
    <property type="entry name" value="Periplasmic binding protein-like II"/>
    <property type="match status" value="1"/>
</dbReference>
<accession>A0A315EG35</accession>
<evidence type="ECO:0000256" key="1">
    <source>
        <dbReference type="ARBA" id="ARBA00006987"/>
    </source>
</evidence>
<gene>
    <name evidence="2" type="ORF">B9Z37_03210</name>
</gene>
<name>A0A315EG35_9BURK</name>
<dbReference type="PIRSF" id="PIRSF017082">
    <property type="entry name" value="YflP"/>
    <property type="match status" value="1"/>
</dbReference>
<dbReference type="OrthoDB" id="9150102at2"/>
<dbReference type="Gene3D" id="3.40.190.150">
    <property type="entry name" value="Bordetella uptake gene, domain 1"/>
    <property type="match status" value="1"/>
</dbReference>
<dbReference type="Proteomes" id="UP000250790">
    <property type="component" value="Unassembled WGS sequence"/>
</dbReference>
<dbReference type="InterPro" id="IPR005064">
    <property type="entry name" value="BUG"/>
</dbReference>
<dbReference type="InterPro" id="IPR042100">
    <property type="entry name" value="Bug_dom1"/>
</dbReference>
<dbReference type="PANTHER" id="PTHR42928">
    <property type="entry name" value="TRICARBOXYLATE-BINDING PROTEIN"/>
    <property type="match status" value="1"/>
</dbReference>
<dbReference type="PANTHER" id="PTHR42928:SF5">
    <property type="entry name" value="BLR1237 PROTEIN"/>
    <property type="match status" value="1"/>
</dbReference>
<dbReference type="AlphaFoldDB" id="A0A315EG35"/>
<evidence type="ECO:0000313" key="3">
    <source>
        <dbReference type="Proteomes" id="UP000250790"/>
    </source>
</evidence>
<comment type="caution">
    <text evidence="2">The sequence shown here is derived from an EMBL/GenBank/DDBJ whole genome shotgun (WGS) entry which is preliminary data.</text>
</comment>
<evidence type="ECO:0008006" key="4">
    <source>
        <dbReference type="Google" id="ProtNLM"/>
    </source>
</evidence>
<dbReference type="EMBL" id="NESN01000001">
    <property type="protein sequence ID" value="PUE55575.1"/>
    <property type="molecule type" value="Genomic_DNA"/>
</dbReference>
<protein>
    <recommendedName>
        <fullName evidence="4">Twin-arginine translocation pathway signal protein</fullName>
    </recommendedName>
</protein>